<evidence type="ECO:0000256" key="1">
    <source>
        <dbReference type="SAM" id="MobiDB-lite"/>
    </source>
</evidence>
<protein>
    <submittedName>
        <fullName evidence="2">Uncharacterized protein</fullName>
    </submittedName>
</protein>
<sequence length="280" mass="30246">MYYGVPTNYKLQPPKPVQVQSRCRCSRCTSPPPASCLLHPLPFAPAPAPAPALFTDSLFGFASPSTAVIVPACLSVPSARSNHETSFDIFLVSSRYNLRCLVHFYPQELTLVPSRHASARPAPLQGSSVPNDLLERTQEPERNVQRHSRLERTTYQPEHICQLCHPTNLGTSIQNFISGLSDTSQYKKSATGGTAHYRATNISTISSAGPRTGLWGASPASLRDRRPKGSSSGNQNVDPPAGHSPPSDKGMPRANRRVQGHSTPGLSLKFALTAPTSLDN</sequence>
<feature type="compositionally biased region" description="Basic and acidic residues" evidence="1">
    <location>
        <begin position="133"/>
        <end position="151"/>
    </location>
</feature>
<feature type="region of interest" description="Disordered" evidence="1">
    <location>
        <begin position="118"/>
        <end position="151"/>
    </location>
</feature>
<dbReference type="Proteomes" id="UP001224890">
    <property type="component" value="Unassembled WGS sequence"/>
</dbReference>
<reference evidence="2" key="1">
    <citation type="submission" date="2021-06" db="EMBL/GenBank/DDBJ databases">
        <title>Comparative genomics, transcriptomics and evolutionary studies reveal genomic signatures of adaptation to plant cell wall in hemibiotrophic fungi.</title>
        <authorList>
            <consortium name="DOE Joint Genome Institute"/>
            <person name="Baroncelli R."/>
            <person name="Diaz J.F."/>
            <person name="Benocci T."/>
            <person name="Peng M."/>
            <person name="Battaglia E."/>
            <person name="Haridas S."/>
            <person name="Andreopoulos W."/>
            <person name="Labutti K."/>
            <person name="Pangilinan J."/>
            <person name="Floch G.L."/>
            <person name="Makela M.R."/>
            <person name="Henrissat B."/>
            <person name="Grigoriev I.V."/>
            <person name="Crouch J.A."/>
            <person name="De Vries R.P."/>
            <person name="Sukno S.A."/>
            <person name="Thon M.R."/>
        </authorList>
    </citation>
    <scope>NUCLEOTIDE SEQUENCE</scope>
    <source>
        <strain evidence="2">CBS 193.32</strain>
    </source>
</reference>
<dbReference type="AlphaFoldDB" id="A0AAJ0AV30"/>
<keyword evidence="3" id="KW-1185">Reference proteome</keyword>
<dbReference type="GeneID" id="85456300"/>
<name>A0AAJ0AV30_9PEZI</name>
<feature type="region of interest" description="Disordered" evidence="1">
    <location>
        <begin position="205"/>
        <end position="280"/>
    </location>
</feature>
<proteinExistence type="predicted"/>
<dbReference type="EMBL" id="JAHMHR010000005">
    <property type="protein sequence ID" value="KAK1690870.1"/>
    <property type="molecule type" value="Genomic_DNA"/>
</dbReference>
<dbReference type="RefSeq" id="XP_060434565.1">
    <property type="nucleotide sequence ID" value="XM_060571774.1"/>
</dbReference>
<evidence type="ECO:0000313" key="2">
    <source>
        <dbReference type="EMBL" id="KAK1690870.1"/>
    </source>
</evidence>
<evidence type="ECO:0000313" key="3">
    <source>
        <dbReference type="Proteomes" id="UP001224890"/>
    </source>
</evidence>
<organism evidence="2 3">
    <name type="scientific">Colletotrichum godetiae</name>
    <dbReference type="NCBI Taxonomy" id="1209918"/>
    <lineage>
        <taxon>Eukaryota</taxon>
        <taxon>Fungi</taxon>
        <taxon>Dikarya</taxon>
        <taxon>Ascomycota</taxon>
        <taxon>Pezizomycotina</taxon>
        <taxon>Sordariomycetes</taxon>
        <taxon>Hypocreomycetidae</taxon>
        <taxon>Glomerellales</taxon>
        <taxon>Glomerellaceae</taxon>
        <taxon>Colletotrichum</taxon>
        <taxon>Colletotrichum acutatum species complex</taxon>
    </lineage>
</organism>
<gene>
    <name evidence="2" type="ORF">BDP55DRAFT_627559</name>
</gene>
<accession>A0AAJ0AV30</accession>
<comment type="caution">
    <text evidence="2">The sequence shown here is derived from an EMBL/GenBank/DDBJ whole genome shotgun (WGS) entry which is preliminary data.</text>
</comment>